<comment type="subunit">
    <text evidence="10">Interacts with PCSK6 (immature form including the propeptide); probably involved in the maturation and the secretion of PCSK6.</text>
</comment>
<keyword evidence="8" id="KW-0143">Chaperone</keyword>
<evidence type="ECO:0000256" key="5">
    <source>
        <dbReference type="ARBA" id="ARBA00022824"/>
    </source>
</evidence>
<evidence type="ECO:0000313" key="14">
    <source>
        <dbReference type="EnsemblMetazoa" id="XP_030845346"/>
    </source>
</evidence>
<dbReference type="GO" id="GO:0005509">
    <property type="term" value="F:calcium ion binding"/>
    <property type="evidence" value="ECO:0000318"/>
    <property type="project" value="GO_Central"/>
</dbReference>
<keyword evidence="15" id="KW-1185">Reference proteome</keyword>
<dbReference type="InterPro" id="IPR002048">
    <property type="entry name" value="EF_hand_dom"/>
</dbReference>
<comment type="function">
    <text evidence="9">Probable molecular chaperone assisting protein biosynthesis and transport in the endoplasmic reticulum. Required for the proper biosynthesis and transport of pulmonary surfactant-associated protein A/SP-A, pulmonary surfactant-associated protein D/SP-D and the lipid transporter ABCA3. By regulating both the proper expression and the degradation through the endoplasmic reticulum-associated protein degradation pathway of these proteins plays a crucial role in pulmonary surfactant homeostasis. Has an anti-fibrotic activity by negatively regulating the secretion of type I and type III collagens. This calcium-binding protein also transiently associates with immature PCSK6 and regulates its secretion.</text>
</comment>
<accession>A0A7M7T0S0</accession>
<dbReference type="PANTHER" id="PTHR10827">
    <property type="entry name" value="RETICULOCALBIN"/>
    <property type="match status" value="1"/>
</dbReference>
<keyword evidence="4" id="KW-0677">Repeat</keyword>
<evidence type="ECO:0000256" key="11">
    <source>
        <dbReference type="ARBA" id="ARBA00072696"/>
    </source>
</evidence>
<keyword evidence="5" id="KW-0256">Endoplasmic reticulum</keyword>
<dbReference type="OrthoDB" id="293868at2759"/>
<feature type="domain" description="EF-hand" evidence="13">
    <location>
        <begin position="198"/>
        <end position="233"/>
    </location>
</feature>
<evidence type="ECO:0000256" key="2">
    <source>
        <dbReference type="ARBA" id="ARBA00022723"/>
    </source>
</evidence>
<proteinExistence type="predicted"/>
<keyword evidence="6" id="KW-0106">Calcium</keyword>
<dbReference type="AlphaFoldDB" id="A0A7M7T0S0"/>
<dbReference type="SMART" id="SM00054">
    <property type="entry name" value="EFh"/>
    <property type="match status" value="4"/>
</dbReference>
<evidence type="ECO:0000256" key="12">
    <source>
        <dbReference type="SAM" id="SignalP"/>
    </source>
</evidence>
<feature type="signal peptide" evidence="12">
    <location>
        <begin position="1"/>
        <end position="20"/>
    </location>
</feature>
<dbReference type="OMA" id="TELKRWI"/>
<organism evidence="14 15">
    <name type="scientific">Strongylocentrotus purpuratus</name>
    <name type="common">Purple sea urchin</name>
    <dbReference type="NCBI Taxonomy" id="7668"/>
    <lineage>
        <taxon>Eukaryota</taxon>
        <taxon>Metazoa</taxon>
        <taxon>Echinodermata</taxon>
        <taxon>Eleutherozoa</taxon>
        <taxon>Echinozoa</taxon>
        <taxon>Echinoidea</taxon>
        <taxon>Euechinoidea</taxon>
        <taxon>Echinacea</taxon>
        <taxon>Camarodonta</taxon>
        <taxon>Echinidea</taxon>
        <taxon>Strongylocentrotidae</taxon>
        <taxon>Strongylocentrotus</taxon>
    </lineage>
</organism>
<evidence type="ECO:0000256" key="4">
    <source>
        <dbReference type="ARBA" id="ARBA00022737"/>
    </source>
</evidence>
<evidence type="ECO:0000256" key="10">
    <source>
        <dbReference type="ARBA" id="ARBA00063143"/>
    </source>
</evidence>
<feature type="chain" id="PRO_5029850851" description="Reticulocalbin-3" evidence="12">
    <location>
        <begin position="21"/>
        <end position="321"/>
    </location>
</feature>
<dbReference type="SUPFAM" id="SSF47473">
    <property type="entry name" value="EF-hand"/>
    <property type="match status" value="2"/>
</dbReference>
<evidence type="ECO:0000256" key="6">
    <source>
        <dbReference type="ARBA" id="ARBA00022837"/>
    </source>
</evidence>
<evidence type="ECO:0000256" key="9">
    <source>
        <dbReference type="ARBA" id="ARBA00056975"/>
    </source>
</evidence>
<dbReference type="PROSITE" id="PS00018">
    <property type="entry name" value="EF_HAND_1"/>
    <property type="match status" value="4"/>
</dbReference>
<evidence type="ECO:0000256" key="8">
    <source>
        <dbReference type="ARBA" id="ARBA00023186"/>
    </source>
</evidence>
<dbReference type="PROSITE" id="PS50222">
    <property type="entry name" value="EF_HAND_2"/>
    <property type="match status" value="4"/>
</dbReference>
<evidence type="ECO:0000256" key="1">
    <source>
        <dbReference type="ARBA" id="ARBA00004319"/>
    </source>
</evidence>
<sequence>MMKSVLFAYVVAVVISLAVCKPSDHEGSSRVKQETKLSDQAHFDEHGKHNPDYDHDAFLGEEEAKKFTNLSPEESKEKLGQLFDRVDLNKNGSISESELSAWIEIQTNSVLYGELDRLFKAHNMNGDDLLTWAEYNHTTYSGLPLEKLITMQEDKTLDFRKKVRQDKARWSLADQNRDEALDREEYMAFEWPREKLHMKDVAIAETIEDIDKDGDGYVNFDEFMKDLWDGQGEMPDWVEAERKGFAEYRDKDGDGKLNHEEVGDWIMPTHYDPIESEAKHLMYETDENKDNELTKEEMILHFKLFVGSRVTNFGELRHDEF</sequence>
<evidence type="ECO:0000256" key="7">
    <source>
        <dbReference type="ARBA" id="ARBA00023180"/>
    </source>
</evidence>
<dbReference type="RefSeq" id="XP_030845346.1">
    <property type="nucleotide sequence ID" value="XM_030989486.1"/>
</dbReference>
<dbReference type="InParanoid" id="A0A7M7T0S0"/>
<evidence type="ECO:0000313" key="15">
    <source>
        <dbReference type="Proteomes" id="UP000007110"/>
    </source>
</evidence>
<reference evidence="14" key="2">
    <citation type="submission" date="2021-01" db="UniProtKB">
        <authorList>
            <consortium name="EnsemblMetazoa"/>
        </authorList>
    </citation>
    <scope>IDENTIFICATION</scope>
</reference>
<dbReference type="InterPro" id="IPR018247">
    <property type="entry name" value="EF_Hand_1_Ca_BS"/>
</dbReference>
<dbReference type="GeneID" id="593355"/>
<dbReference type="KEGG" id="spu:593355"/>
<feature type="domain" description="EF-hand" evidence="13">
    <location>
        <begin position="273"/>
        <end position="308"/>
    </location>
</feature>
<dbReference type="GO" id="GO:0005783">
    <property type="term" value="C:endoplasmic reticulum"/>
    <property type="evidence" value="ECO:0000318"/>
    <property type="project" value="GO_Central"/>
</dbReference>
<dbReference type="FunFam" id="1.10.238.10:FF:000104">
    <property type="entry name" value="calumenin isoform X1"/>
    <property type="match status" value="1"/>
</dbReference>
<dbReference type="Pfam" id="PF13202">
    <property type="entry name" value="EF-hand_5"/>
    <property type="match status" value="1"/>
</dbReference>
<feature type="domain" description="EF-hand" evidence="13">
    <location>
        <begin position="74"/>
        <end position="109"/>
    </location>
</feature>
<reference evidence="15" key="1">
    <citation type="submission" date="2015-02" db="EMBL/GenBank/DDBJ databases">
        <title>Genome sequencing for Strongylocentrotus purpuratus.</title>
        <authorList>
            <person name="Murali S."/>
            <person name="Liu Y."/>
            <person name="Vee V."/>
            <person name="English A."/>
            <person name="Wang M."/>
            <person name="Skinner E."/>
            <person name="Han Y."/>
            <person name="Muzny D.M."/>
            <person name="Worley K.C."/>
            <person name="Gibbs R.A."/>
        </authorList>
    </citation>
    <scope>NUCLEOTIDE SEQUENCE</scope>
</reference>
<dbReference type="Proteomes" id="UP000007110">
    <property type="component" value="Unassembled WGS sequence"/>
</dbReference>
<dbReference type="GO" id="GO:0015031">
    <property type="term" value="P:protein transport"/>
    <property type="evidence" value="ECO:0007669"/>
    <property type="project" value="UniProtKB-ARBA"/>
</dbReference>
<name>A0A7M7T0S0_STRPU</name>
<dbReference type="PANTHER" id="PTHR10827:SF52">
    <property type="entry name" value="IP16409P"/>
    <property type="match status" value="1"/>
</dbReference>
<keyword evidence="2" id="KW-0479">Metal-binding</keyword>
<dbReference type="Gene3D" id="1.10.238.10">
    <property type="entry name" value="EF-hand"/>
    <property type="match status" value="2"/>
</dbReference>
<keyword evidence="3 12" id="KW-0732">Signal</keyword>
<evidence type="ECO:0000256" key="3">
    <source>
        <dbReference type="ARBA" id="ARBA00022729"/>
    </source>
</evidence>
<feature type="domain" description="EF-hand" evidence="13">
    <location>
        <begin position="250"/>
        <end position="272"/>
    </location>
</feature>
<comment type="subcellular location">
    <subcellularLocation>
        <location evidence="1">Endoplasmic reticulum lumen</location>
    </subcellularLocation>
</comment>
<dbReference type="EnsemblMetazoa" id="XM_030989486">
    <property type="protein sequence ID" value="XP_030845346"/>
    <property type="gene ID" value="LOC593355"/>
</dbReference>
<dbReference type="Pfam" id="PF13499">
    <property type="entry name" value="EF-hand_7"/>
    <property type="match status" value="1"/>
</dbReference>
<keyword evidence="7" id="KW-0325">Glycoprotein</keyword>
<dbReference type="InterPro" id="IPR011992">
    <property type="entry name" value="EF-hand-dom_pair"/>
</dbReference>
<evidence type="ECO:0000259" key="13">
    <source>
        <dbReference type="PROSITE" id="PS50222"/>
    </source>
</evidence>
<dbReference type="CDD" id="cd16226">
    <property type="entry name" value="EFh_CREC_Calumenin_like"/>
    <property type="match status" value="1"/>
</dbReference>
<protein>
    <recommendedName>
        <fullName evidence="11">Reticulocalbin-3</fullName>
    </recommendedName>
</protein>
<dbReference type="GO" id="GO:0005788">
    <property type="term" value="C:endoplasmic reticulum lumen"/>
    <property type="evidence" value="ECO:0007669"/>
    <property type="project" value="UniProtKB-SubCell"/>
</dbReference>